<evidence type="ECO:0000256" key="1">
    <source>
        <dbReference type="SAM" id="SignalP"/>
    </source>
</evidence>
<feature type="signal peptide" evidence="1">
    <location>
        <begin position="1"/>
        <end position="18"/>
    </location>
</feature>
<accession>D5EQ97</accession>
<dbReference type="STRING" id="583355.Caka_0841"/>
<protein>
    <recommendedName>
        <fullName evidence="4">TIGR03790 family protein</fullName>
    </recommendedName>
</protein>
<dbReference type="NCBIfam" id="TIGR03790">
    <property type="entry name" value="TIGR03790 family protein"/>
    <property type="match status" value="1"/>
</dbReference>
<dbReference type="RefSeq" id="WP_013042589.1">
    <property type="nucleotide sequence ID" value="NC_014008.1"/>
</dbReference>
<reference evidence="2 3" key="1">
    <citation type="journal article" date="2010" name="Stand. Genomic Sci.">
        <title>Complete genome sequence of Coraliomargarita akajimensis type strain (04OKA010-24).</title>
        <authorList>
            <person name="Mavromatis K."/>
            <person name="Abt B."/>
            <person name="Brambilla E."/>
            <person name="Lapidus A."/>
            <person name="Copeland A."/>
            <person name="Deshpande S."/>
            <person name="Nolan M."/>
            <person name="Lucas S."/>
            <person name="Tice H."/>
            <person name="Cheng J.F."/>
            <person name="Han C."/>
            <person name="Detter J.C."/>
            <person name="Woyke T."/>
            <person name="Goodwin L."/>
            <person name="Pitluck S."/>
            <person name="Held B."/>
            <person name="Brettin T."/>
            <person name="Tapia R."/>
            <person name="Ivanova N."/>
            <person name="Mikhailova N."/>
            <person name="Pati A."/>
            <person name="Liolios K."/>
            <person name="Chen A."/>
            <person name="Palaniappan K."/>
            <person name="Land M."/>
            <person name="Hauser L."/>
            <person name="Chang Y.J."/>
            <person name="Jeffries C.D."/>
            <person name="Rohde M."/>
            <person name="Goker M."/>
            <person name="Bristow J."/>
            <person name="Eisen J.A."/>
            <person name="Markowitz V."/>
            <person name="Hugenholtz P."/>
            <person name="Klenk H.P."/>
            <person name="Kyrpides N.C."/>
        </authorList>
    </citation>
    <scope>NUCLEOTIDE SEQUENCE [LARGE SCALE GENOMIC DNA]</scope>
    <source>
        <strain evidence="3">DSM 45221 / IAM 15411 / JCM 23193 / KCTC 12865</strain>
    </source>
</reference>
<evidence type="ECO:0008006" key="4">
    <source>
        <dbReference type="Google" id="ProtNLM"/>
    </source>
</evidence>
<keyword evidence="1" id="KW-0732">Signal</keyword>
<organism evidence="2 3">
    <name type="scientific">Coraliomargarita akajimensis (strain DSM 45221 / IAM 15411 / JCM 23193 / KCTC 12865 / 04OKA010-24)</name>
    <dbReference type="NCBI Taxonomy" id="583355"/>
    <lineage>
        <taxon>Bacteria</taxon>
        <taxon>Pseudomonadati</taxon>
        <taxon>Verrucomicrobiota</taxon>
        <taxon>Opitutia</taxon>
        <taxon>Puniceicoccales</taxon>
        <taxon>Coraliomargaritaceae</taxon>
        <taxon>Coraliomargarita</taxon>
    </lineage>
</organism>
<proteinExistence type="predicted"/>
<dbReference type="InterPro" id="IPR022265">
    <property type="entry name" value="CHP03790"/>
</dbReference>
<gene>
    <name evidence="2" type="ordered locus">Caka_0841</name>
</gene>
<evidence type="ECO:0000313" key="2">
    <source>
        <dbReference type="EMBL" id="ADE53865.1"/>
    </source>
</evidence>
<dbReference type="KEGG" id="caa:Caka_0841"/>
<dbReference type="OrthoDB" id="9771443at2"/>
<dbReference type="eggNOG" id="COG0457">
    <property type="taxonomic scope" value="Bacteria"/>
</dbReference>
<dbReference type="EMBL" id="CP001998">
    <property type="protein sequence ID" value="ADE53865.1"/>
    <property type="molecule type" value="Genomic_DNA"/>
</dbReference>
<dbReference type="HOGENOM" id="CLU_501277_0_0_0"/>
<feature type="chain" id="PRO_5003071702" description="TIGR03790 family protein" evidence="1">
    <location>
        <begin position="19"/>
        <end position="543"/>
    </location>
</feature>
<dbReference type="Proteomes" id="UP000000925">
    <property type="component" value="Chromosome"/>
</dbReference>
<sequence>MKILVFLVCCLCAGSIYASEAERVVIVANSNDKGSVEIAEHYATARGIPAKNIIRIEAPVTETITVQEYVDTIYNPLLTKLLDAEWVTGARATAVDHIGRKRMSISLHSISYLVLTRGVPLRIANAPELLEPGSDSLQPILKVNQGSVDSDLMVLAVPNELPLASLLKNPFFENAAPSEDLKRSFLRVTRLDGPTVADVKRLIDDSIQAEAEGLMGRAYIDLGGPHKEGDQWIREAGELAEAAYFDTDFEQSRRSMDHRNRLDGPVIYMGWYRPHALGPWRDKRWDVSTGAIGFHLHSFSATTVRSATRGWVGPMVAQGYCATVGNVYEPYLHFTHRPQHLLKQLLLGRSFGEAAAYSYPVASWMGIAIGDPLYRPFAVSLDSQLEALEAHPNGAYVVLREINRMTKEKGEADALRYARSQFMERPTLPLAYRLASMYKAQGEPSKALEVLGVLRYIEQYAKEEIVLVQQMADLLMELGEQELAYTVYGRLLSETKQPKALRIQLLATGSQVARANLDMTTASKWSLELKQLKQPPTKQTKKK</sequence>
<evidence type="ECO:0000313" key="3">
    <source>
        <dbReference type="Proteomes" id="UP000000925"/>
    </source>
</evidence>
<keyword evidence="3" id="KW-1185">Reference proteome</keyword>
<dbReference type="AlphaFoldDB" id="D5EQ97"/>
<name>D5EQ97_CORAD</name>